<evidence type="ECO:0000313" key="3">
    <source>
        <dbReference type="EMBL" id="EFW99525.1"/>
    </source>
</evidence>
<proteinExistence type="inferred from homology"/>
<dbReference type="STRING" id="655863.F0XSA0"/>
<dbReference type="PANTHER" id="PTHR46230">
    <property type="match status" value="1"/>
</dbReference>
<dbReference type="OrthoDB" id="411584at2759"/>
<dbReference type="InParanoid" id="F0XSA0"/>
<dbReference type="PANTHER" id="PTHR46230:SF7">
    <property type="entry name" value="BOLA-LIKE PROTEIN 1"/>
    <property type="match status" value="1"/>
</dbReference>
<sequence length="118" mass="13320">MATSTTPVEDLIRERLAPLKPSRLDIFNDSHLHSHHAAMAGRVQSGETHFRIVITAEAFRAQRQPARHRMIYGLLQDEMQRDGGIHALQLRTMTPEEDVKREEQKKSAGDAVGCGQEH</sequence>
<organism evidence="4">
    <name type="scientific">Grosmannia clavigera (strain kw1407 / UAMH 11150)</name>
    <name type="common">Blue stain fungus</name>
    <name type="synonym">Graphiocladiella clavigera</name>
    <dbReference type="NCBI Taxonomy" id="655863"/>
    <lineage>
        <taxon>Eukaryota</taxon>
        <taxon>Fungi</taxon>
        <taxon>Dikarya</taxon>
        <taxon>Ascomycota</taxon>
        <taxon>Pezizomycotina</taxon>
        <taxon>Sordariomycetes</taxon>
        <taxon>Sordariomycetidae</taxon>
        <taxon>Ophiostomatales</taxon>
        <taxon>Ophiostomataceae</taxon>
        <taxon>Leptographium</taxon>
    </lineage>
</organism>
<dbReference type="GeneID" id="25981487"/>
<name>F0XSA0_GROCL</name>
<dbReference type="Gene3D" id="3.30.300.90">
    <property type="entry name" value="BolA-like"/>
    <property type="match status" value="1"/>
</dbReference>
<dbReference type="FunCoup" id="F0XSA0">
    <property type="interactions" value="10"/>
</dbReference>
<evidence type="ECO:0000313" key="4">
    <source>
        <dbReference type="Proteomes" id="UP000007796"/>
    </source>
</evidence>
<dbReference type="PIRSF" id="PIRSF003113">
    <property type="entry name" value="BolA"/>
    <property type="match status" value="1"/>
</dbReference>
<dbReference type="InterPro" id="IPR036065">
    <property type="entry name" value="BolA-like_sf"/>
</dbReference>
<dbReference type="AlphaFoldDB" id="F0XSA0"/>
<gene>
    <name evidence="3" type="ORF">CMQ_7893</name>
</gene>
<protein>
    <submittedName>
        <fullName evidence="3">Bola-like protein</fullName>
    </submittedName>
</protein>
<dbReference type="GO" id="GO:0044572">
    <property type="term" value="P:[4Fe-4S] cluster assembly"/>
    <property type="evidence" value="ECO:0007669"/>
    <property type="project" value="TreeGrafter"/>
</dbReference>
<reference evidence="3 4" key="1">
    <citation type="journal article" date="2011" name="Proc. Natl. Acad. Sci. U.S.A.">
        <title>Genome and transcriptome analyses of the mountain pine beetle-fungal symbiont Grosmannia clavigera, a lodgepole pine pathogen.</title>
        <authorList>
            <person name="DiGuistini S."/>
            <person name="Wang Y."/>
            <person name="Liao N.Y."/>
            <person name="Taylor G."/>
            <person name="Tanguay P."/>
            <person name="Feau N."/>
            <person name="Henrissat B."/>
            <person name="Chan S.K."/>
            <person name="Hesse-Orce U."/>
            <person name="Alamouti S.M."/>
            <person name="Tsui C.K.M."/>
            <person name="Docking R.T."/>
            <person name="Levasseur A."/>
            <person name="Haridas S."/>
            <person name="Robertson G."/>
            <person name="Birol I."/>
            <person name="Holt R.A."/>
            <person name="Marra M.A."/>
            <person name="Hamelin R.C."/>
            <person name="Hirst M."/>
            <person name="Jones S.J.M."/>
            <person name="Bohlmann J."/>
            <person name="Breuil C."/>
        </authorList>
    </citation>
    <scope>NUCLEOTIDE SEQUENCE [LARGE SCALE GENOMIC DNA]</scope>
    <source>
        <strain evidence="4">kw1407 / UAMH 11150</strain>
    </source>
</reference>
<evidence type="ECO:0000256" key="1">
    <source>
        <dbReference type="RuleBase" id="RU003860"/>
    </source>
</evidence>
<feature type="compositionally biased region" description="Basic and acidic residues" evidence="2">
    <location>
        <begin position="97"/>
        <end position="108"/>
    </location>
</feature>
<dbReference type="HOGENOM" id="CLU_109462_2_0_1"/>
<dbReference type="InterPro" id="IPR002634">
    <property type="entry name" value="BolA"/>
</dbReference>
<feature type="region of interest" description="Disordered" evidence="2">
    <location>
        <begin position="90"/>
        <end position="118"/>
    </location>
</feature>
<accession>F0XSA0</accession>
<comment type="similarity">
    <text evidence="1">Belongs to the BolA/IbaG family.</text>
</comment>
<dbReference type="RefSeq" id="XP_014169008.1">
    <property type="nucleotide sequence ID" value="XM_014313533.1"/>
</dbReference>
<dbReference type="Proteomes" id="UP000007796">
    <property type="component" value="Unassembled WGS sequence"/>
</dbReference>
<dbReference type="GO" id="GO:0005759">
    <property type="term" value="C:mitochondrial matrix"/>
    <property type="evidence" value="ECO:0007669"/>
    <property type="project" value="TreeGrafter"/>
</dbReference>
<dbReference type="EMBL" id="GL629990">
    <property type="protein sequence ID" value="EFW99525.1"/>
    <property type="molecule type" value="Genomic_DNA"/>
</dbReference>
<keyword evidence="4" id="KW-1185">Reference proteome</keyword>
<evidence type="ECO:0000256" key="2">
    <source>
        <dbReference type="SAM" id="MobiDB-lite"/>
    </source>
</evidence>
<dbReference type="Pfam" id="PF01722">
    <property type="entry name" value="BolA"/>
    <property type="match status" value="1"/>
</dbReference>
<dbReference type="eggNOG" id="KOG2313">
    <property type="taxonomic scope" value="Eukaryota"/>
</dbReference>
<dbReference type="SUPFAM" id="SSF82657">
    <property type="entry name" value="BolA-like"/>
    <property type="match status" value="1"/>
</dbReference>